<protein>
    <submittedName>
        <fullName evidence="2">Uncharacterized protein</fullName>
    </submittedName>
</protein>
<reference evidence="2 3" key="1">
    <citation type="submission" date="2019-02" db="EMBL/GenBank/DDBJ databases">
        <title>Prokaryotic population dynamics and viral predation in marine succession experiment using metagenomics: the confinement effect.</title>
        <authorList>
            <person name="Haro-Moreno J.M."/>
            <person name="Rodriguez-Valera F."/>
            <person name="Lopez-Perez M."/>
        </authorList>
    </citation>
    <scope>NUCLEOTIDE SEQUENCE [LARGE SCALE GENOMIC DNA]</scope>
    <source>
        <strain evidence="2">MED-G158</strain>
    </source>
</reference>
<sequence>MQRDFKPGITAVVAAPAKQYIPAGEARDNPMKETQRIAYLRQIGYQQYYSRFILPGAKASVIDMAELADFETAKTARSPRMAIGDQDKVKRRGVTSAQDGAHVTKSGIAGATTPSSPSASRAAELAVSNRQEIRPAPDAAAGTSPTDTQANTESLRFNLQFYRINEQLAVVNEAPHQLRGKDNKDAVGLLKNILLALGVDQQTTSSLQADGFQWPIAEGLDAGNDPKHAAKLALQGFISQRHEQFGFHNLLLLTAQLSPMMTAAEGKQTLGDLKPEESAYRVTLSHSLQAMLAHPELKREAWMHMRALRSRIKLS</sequence>
<feature type="region of interest" description="Disordered" evidence="1">
    <location>
        <begin position="82"/>
        <end position="150"/>
    </location>
</feature>
<evidence type="ECO:0000313" key="3">
    <source>
        <dbReference type="Proteomes" id="UP000320404"/>
    </source>
</evidence>
<evidence type="ECO:0000313" key="2">
    <source>
        <dbReference type="EMBL" id="RZO75563.1"/>
    </source>
</evidence>
<dbReference type="EMBL" id="SHAH01000052">
    <property type="protein sequence ID" value="RZO75563.1"/>
    <property type="molecule type" value="Genomic_DNA"/>
</dbReference>
<gene>
    <name evidence="2" type="ORF">EVA69_04055</name>
</gene>
<dbReference type="Proteomes" id="UP000320404">
    <property type="component" value="Unassembled WGS sequence"/>
</dbReference>
<accession>A0A520RZB1</accession>
<proteinExistence type="predicted"/>
<feature type="compositionally biased region" description="Low complexity" evidence="1">
    <location>
        <begin position="111"/>
        <end position="123"/>
    </location>
</feature>
<organism evidence="2 3">
    <name type="scientific">OM182 bacterium</name>
    <dbReference type="NCBI Taxonomy" id="2510334"/>
    <lineage>
        <taxon>Bacteria</taxon>
        <taxon>Pseudomonadati</taxon>
        <taxon>Pseudomonadota</taxon>
        <taxon>Gammaproteobacteria</taxon>
        <taxon>OMG group</taxon>
        <taxon>OM182 clade</taxon>
    </lineage>
</organism>
<comment type="caution">
    <text evidence="2">The sequence shown here is derived from an EMBL/GenBank/DDBJ whole genome shotgun (WGS) entry which is preliminary data.</text>
</comment>
<dbReference type="AlphaFoldDB" id="A0A520RZB1"/>
<evidence type="ECO:0000256" key="1">
    <source>
        <dbReference type="SAM" id="MobiDB-lite"/>
    </source>
</evidence>
<name>A0A520RZB1_9GAMM</name>